<reference evidence="5" key="1">
    <citation type="submission" date="2016-02" db="EMBL/GenBank/DDBJ databases">
        <title>Comparative genomics of biotechnologically important yeasts.</title>
        <authorList>
            <consortium name="DOE Joint Genome Institute"/>
            <person name="Riley R."/>
            <person name="Haridas S."/>
            <person name="Wolfe K.H."/>
            <person name="Lopes M.R."/>
            <person name="Hittinger C.T."/>
            <person name="Goker M."/>
            <person name="Salamov A."/>
            <person name="Wisecaver J."/>
            <person name="Long T.M."/>
            <person name="Aerts A.L."/>
            <person name="Barry K."/>
            <person name="Choi C."/>
            <person name="Clum A."/>
            <person name="Coughlan A.Y."/>
            <person name="Deshpande S."/>
            <person name="Douglass A.P."/>
            <person name="Hanson S.J."/>
            <person name="Klenk H.-P."/>
            <person name="Labutti K."/>
            <person name="Lapidus A."/>
            <person name="Lindquist E."/>
            <person name="Lipzen A."/>
            <person name="Meier-Kolthoff J.P."/>
            <person name="Ohm R.A."/>
            <person name="Otillar R.P."/>
            <person name="Pangilinan J."/>
            <person name="Peng Y."/>
            <person name="Rokas A."/>
            <person name="Rosa C.A."/>
            <person name="Scheuner C."/>
            <person name="Sibirny A.A."/>
            <person name="Slot J.C."/>
            <person name="Stielow J.B."/>
            <person name="Sun H."/>
            <person name="Kurtzman C.P."/>
            <person name="Blackwell M."/>
            <person name="Jeffries T.W."/>
            <person name="Grigoriev I.V."/>
        </authorList>
    </citation>
    <scope>NUCLEOTIDE SEQUENCE [LARGE SCALE GENOMIC DNA]</scope>
    <source>
        <strain evidence="5">NRRL Y-17796</strain>
    </source>
</reference>
<protein>
    <recommendedName>
        <fullName evidence="3">6-phosphofructo-2-kinase domain-containing protein</fullName>
    </recommendedName>
</protein>
<dbReference type="GO" id="GO:0004331">
    <property type="term" value="F:fructose-2,6-bisphosphate 2-phosphatase activity"/>
    <property type="evidence" value="ECO:0007669"/>
    <property type="project" value="TreeGrafter"/>
</dbReference>
<dbReference type="GO" id="GO:0005524">
    <property type="term" value="F:ATP binding"/>
    <property type="evidence" value="ECO:0007669"/>
    <property type="project" value="UniProtKB-KW"/>
</dbReference>
<accession>A0A1E4TD09</accession>
<evidence type="ECO:0000313" key="5">
    <source>
        <dbReference type="Proteomes" id="UP000095023"/>
    </source>
</evidence>
<dbReference type="GO" id="GO:0005829">
    <property type="term" value="C:cytosol"/>
    <property type="evidence" value="ECO:0007669"/>
    <property type="project" value="TreeGrafter"/>
</dbReference>
<dbReference type="PANTHER" id="PTHR10606">
    <property type="entry name" value="6-PHOSPHOFRUCTO-2-KINASE/FRUCTOSE-2,6-BISPHOSPHATASE"/>
    <property type="match status" value="1"/>
</dbReference>
<feature type="domain" description="6-phosphofructo-2-kinase" evidence="3">
    <location>
        <begin position="39"/>
        <end position="257"/>
    </location>
</feature>
<dbReference type="InterPro" id="IPR003094">
    <property type="entry name" value="6Pfruct_kin"/>
</dbReference>
<dbReference type="GO" id="GO:0003873">
    <property type="term" value="F:6-phosphofructo-2-kinase activity"/>
    <property type="evidence" value="ECO:0007669"/>
    <property type="project" value="InterPro"/>
</dbReference>
<dbReference type="InterPro" id="IPR029033">
    <property type="entry name" value="His_PPase_superfam"/>
</dbReference>
<dbReference type="InterPro" id="IPR013079">
    <property type="entry name" value="6Phosfructo_kin"/>
</dbReference>
<dbReference type="GO" id="GO:0006000">
    <property type="term" value="P:fructose metabolic process"/>
    <property type="evidence" value="ECO:0007669"/>
    <property type="project" value="InterPro"/>
</dbReference>
<dbReference type="AlphaFoldDB" id="A0A1E4TD09"/>
<dbReference type="PRINTS" id="PR00991">
    <property type="entry name" value="6PFRUCTKNASE"/>
</dbReference>
<dbReference type="InterPro" id="IPR027417">
    <property type="entry name" value="P-loop_NTPase"/>
</dbReference>
<evidence type="ECO:0000256" key="2">
    <source>
        <dbReference type="ARBA" id="ARBA00022840"/>
    </source>
</evidence>
<dbReference type="PIRSF" id="PIRSF000709">
    <property type="entry name" value="6PFK_2-Ptase"/>
    <property type="match status" value="1"/>
</dbReference>
<keyword evidence="2" id="KW-0067">ATP-binding</keyword>
<dbReference type="Pfam" id="PF00300">
    <property type="entry name" value="His_Phos_1"/>
    <property type="match status" value="1"/>
</dbReference>
<dbReference type="PANTHER" id="PTHR10606:SF39">
    <property type="entry name" value="6-PHOSPHOFRUCTO-2-KINASE_FRUCTOSE-2,6-BISPHOSPHATASE YLR345W-RELATED"/>
    <property type="match status" value="1"/>
</dbReference>
<evidence type="ECO:0000256" key="1">
    <source>
        <dbReference type="ARBA" id="ARBA00022741"/>
    </source>
</evidence>
<dbReference type="SUPFAM" id="SSF53254">
    <property type="entry name" value="Phosphoglycerate mutase-like"/>
    <property type="match status" value="1"/>
</dbReference>
<sequence length="477" mass="54303">MGEPETHVRRRRQSSVFVDAVHDFGEDVGPAPGQLYSTDSGRLFHAGHICIVLVGLPARGKTHLAVGLCRYLRWLGVKTHAFHLGDYRRAEIPNDDIPADYFLPNASSETVMIRQRIMSNCRNDVAAYLLEQGGQVAIFDAVNPTAAGRKALKTWFEEKDVQVIFIESVCTDQALIEENVREVKILSPDYQGWDEKKAIEDYLNRIHSRIPQFETIGESEVTSNYIKLINYGQRLVLNGLHMGYMANRILLYLMNVQRRFGSVFFARAGKAEGGEIRYKIDCNLSEEGREYAKKLCLSLEAHREKEHQDEKAAAGTDLPKRGLVVWTSTRSRMIQTAAGFADKGYPVRERAQLAQMHPGICDGMAYEEVTKQYPKEVEKFIKDPYNFRYPRAESYHDVAVRMEPVILELERTSREDLLIIAHKSVLRVLYGYLMACSATDIPFLEFPRNRIVEIKASAYNNQVSYIDIENVDPDLGD</sequence>
<dbReference type="Proteomes" id="UP000095023">
    <property type="component" value="Unassembled WGS sequence"/>
</dbReference>
<evidence type="ECO:0000259" key="3">
    <source>
        <dbReference type="Pfam" id="PF01591"/>
    </source>
</evidence>
<name>A0A1E4TD09_9ASCO</name>
<proteinExistence type="predicted"/>
<keyword evidence="5" id="KW-1185">Reference proteome</keyword>
<dbReference type="CDD" id="cd07067">
    <property type="entry name" value="HP_PGM_like"/>
    <property type="match status" value="1"/>
</dbReference>
<dbReference type="Pfam" id="PF01591">
    <property type="entry name" value="6PF2K"/>
    <property type="match status" value="1"/>
</dbReference>
<keyword evidence="1" id="KW-0547">Nucleotide-binding</keyword>
<gene>
    <name evidence="4" type="ORF">CANCADRAFT_28237</name>
</gene>
<dbReference type="OrthoDB" id="267323at2759"/>
<dbReference type="Gene3D" id="3.40.50.1240">
    <property type="entry name" value="Phosphoglycerate mutase-like"/>
    <property type="match status" value="1"/>
</dbReference>
<dbReference type="EMBL" id="KV453843">
    <property type="protein sequence ID" value="ODV89619.1"/>
    <property type="molecule type" value="Genomic_DNA"/>
</dbReference>
<dbReference type="Gene3D" id="3.40.50.300">
    <property type="entry name" value="P-loop containing nucleotide triphosphate hydrolases"/>
    <property type="match status" value="1"/>
</dbReference>
<evidence type="ECO:0000313" key="4">
    <source>
        <dbReference type="EMBL" id="ODV89619.1"/>
    </source>
</evidence>
<dbReference type="InterPro" id="IPR013078">
    <property type="entry name" value="His_Pase_superF_clade-1"/>
</dbReference>
<dbReference type="SMART" id="SM00855">
    <property type="entry name" value="PGAM"/>
    <property type="match status" value="1"/>
</dbReference>
<dbReference type="FunFam" id="3.40.50.300:FF:000644">
    <property type="entry name" value="GpmB, Fructose-2,6-bisphosphatase"/>
    <property type="match status" value="1"/>
</dbReference>
<dbReference type="SUPFAM" id="SSF52540">
    <property type="entry name" value="P-loop containing nucleoside triphosphate hydrolases"/>
    <property type="match status" value="1"/>
</dbReference>
<dbReference type="GO" id="GO:0006003">
    <property type="term" value="P:fructose 2,6-bisphosphate metabolic process"/>
    <property type="evidence" value="ECO:0007669"/>
    <property type="project" value="InterPro"/>
</dbReference>
<organism evidence="4 5">
    <name type="scientific">Tortispora caseinolytica NRRL Y-17796</name>
    <dbReference type="NCBI Taxonomy" id="767744"/>
    <lineage>
        <taxon>Eukaryota</taxon>
        <taxon>Fungi</taxon>
        <taxon>Dikarya</taxon>
        <taxon>Ascomycota</taxon>
        <taxon>Saccharomycotina</taxon>
        <taxon>Trigonopsidomycetes</taxon>
        <taxon>Trigonopsidales</taxon>
        <taxon>Trigonopsidaceae</taxon>
        <taxon>Tortispora</taxon>
    </lineage>
</organism>